<dbReference type="RefSeq" id="WP_303762407.1">
    <property type="nucleotide sequence ID" value="NZ_JABZGR010000001.1"/>
</dbReference>
<accession>A0A929RUI3</accession>
<evidence type="ECO:0000313" key="3">
    <source>
        <dbReference type="Proteomes" id="UP000704068"/>
    </source>
</evidence>
<dbReference type="GO" id="GO:0006259">
    <property type="term" value="P:DNA metabolic process"/>
    <property type="evidence" value="ECO:0007669"/>
    <property type="project" value="InterPro"/>
</dbReference>
<dbReference type="InterPro" id="IPR018330">
    <property type="entry name" value="RecT_fam"/>
</dbReference>
<organism evidence="2 3">
    <name type="scientific">Alloprevotella tannerae</name>
    <dbReference type="NCBI Taxonomy" id="76122"/>
    <lineage>
        <taxon>Bacteria</taxon>
        <taxon>Pseudomonadati</taxon>
        <taxon>Bacteroidota</taxon>
        <taxon>Bacteroidia</taxon>
        <taxon>Bacteroidales</taxon>
        <taxon>Prevotellaceae</taxon>
        <taxon>Alloprevotella</taxon>
    </lineage>
</organism>
<sequence>MSNNTNQAAVPATQAAKGGRGATPPRKIDILKSVLNADSIQEQFRNALGKNSSSFVASVIDCYNTDTNLQQCNPNQVVMEALKAAVLKLPISRALGCAYLVAYNNNKKIKDPQTGVERWEKKMEPTFQLGYRGYIQLAMRTAQYRTINADVVYDGEYQGFDKLTGKVDLNGKKTSDTVVGYFCYMELINGFQKTTFMTVEEIAKHAVRYAKGLPKGTTVDQLINLAKLPVVPDSKSVGWVGNFHGMAIKTVIRLLLGKYGYLSVEMQQAVADDMKSDSQEVRDGIIRDSGNSQIIDLDDAQFEDVTDQSDLQGSAQAAVDPQNVDPGY</sequence>
<protein>
    <submittedName>
        <fullName evidence="2">Recombinase RecT</fullName>
    </submittedName>
</protein>
<proteinExistence type="predicted"/>
<feature type="region of interest" description="Disordered" evidence="1">
    <location>
        <begin position="1"/>
        <end position="25"/>
    </location>
</feature>
<evidence type="ECO:0000313" key="2">
    <source>
        <dbReference type="EMBL" id="MBF0969480.1"/>
    </source>
</evidence>
<dbReference type="AlphaFoldDB" id="A0A929RUI3"/>
<dbReference type="InterPro" id="IPR004590">
    <property type="entry name" value="ssDNA_annealing_RecT"/>
</dbReference>
<gene>
    <name evidence="2" type="ORF">HXK21_00345</name>
</gene>
<dbReference type="EMBL" id="JABZGR010000001">
    <property type="protein sequence ID" value="MBF0969480.1"/>
    <property type="molecule type" value="Genomic_DNA"/>
</dbReference>
<reference evidence="2" key="1">
    <citation type="submission" date="2020-04" db="EMBL/GenBank/DDBJ databases">
        <title>Deep metagenomics examines the oral microbiome during advanced dental caries in children, revealing novel taxa and co-occurrences with host molecules.</title>
        <authorList>
            <person name="Baker J.L."/>
            <person name="Morton J.T."/>
            <person name="Dinis M."/>
            <person name="Alvarez R."/>
            <person name="Tran N.C."/>
            <person name="Knight R."/>
            <person name="Edlund A."/>
        </authorList>
    </citation>
    <scope>NUCLEOTIDE SEQUENCE</scope>
    <source>
        <strain evidence="2">JCVI_34_bin.1</strain>
    </source>
</reference>
<name>A0A929RUI3_9BACT</name>
<comment type="caution">
    <text evidence="2">The sequence shown here is derived from an EMBL/GenBank/DDBJ whole genome shotgun (WGS) entry which is preliminary data.</text>
</comment>
<evidence type="ECO:0000256" key="1">
    <source>
        <dbReference type="SAM" id="MobiDB-lite"/>
    </source>
</evidence>
<dbReference type="Pfam" id="PF03837">
    <property type="entry name" value="RecT"/>
    <property type="match status" value="1"/>
</dbReference>
<dbReference type="GO" id="GO:0003677">
    <property type="term" value="F:DNA binding"/>
    <property type="evidence" value="ECO:0007669"/>
    <property type="project" value="InterPro"/>
</dbReference>
<feature type="region of interest" description="Disordered" evidence="1">
    <location>
        <begin position="306"/>
        <end position="328"/>
    </location>
</feature>
<dbReference type="NCBIfam" id="TIGR00616">
    <property type="entry name" value="rect"/>
    <property type="match status" value="1"/>
</dbReference>
<dbReference type="Proteomes" id="UP000704068">
    <property type="component" value="Unassembled WGS sequence"/>
</dbReference>